<name>A0A0K0FIX3_STRVS</name>
<accession>A0A0K0FIX3</accession>
<dbReference type="InterPro" id="IPR035940">
    <property type="entry name" value="CAP_sf"/>
</dbReference>
<evidence type="ECO:0000259" key="2">
    <source>
        <dbReference type="Pfam" id="PF24100"/>
    </source>
</evidence>
<reference evidence="3" key="1">
    <citation type="submission" date="2014-07" db="EMBL/GenBank/DDBJ databases">
        <authorList>
            <person name="Martin A.A"/>
            <person name="De Silva N."/>
        </authorList>
    </citation>
    <scope>NUCLEOTIDE SEQUENCE</scope>
</reference>
<dbReference type="Gene3D" id="3.40.33.10">
    <property type="entry name" value="CAP"/>
    <property type="match status" value="2"/>
</dbReference>
<evidence type="ECO:0000259" key="1">
    <source>
        <dbReference type="Pfam" id="PF00188"/>
    </source>
</evidence>
<keyword evidence="3" id="KW-1185">Reference proteome</keyword>
<feature type="domain" description="DUF7381" evidence="2">
    <location>
        <begin position="306"/>
        <end position="419"/>
    </location>
</feature>
<dbReference type="Proteomes" id="UP000035680">
    <property type="component" value="Unassembled WGS sequence"/>
</dbReference>
<dbReference type="Pfam" id="PF24100">
    <property type="entry name" value="DUF7381"/>
    <property type="match status" value="2"/>
</dbReference>
<reference evidence="4" key="2">
    <citation type="submission" date="2015-08" db="UniProtKB">
        <authorList>
            <consortium name="WormBaseParasite"/>
        </authorList>
    </citation>
    <scope>IDENTIFICATION</scope>
</reference>
<protein>
    <submittedName>
        <fullName evidence="4">SCP domain-containing protein</fullName>
    </submittedName>
</protein>
<evidence type="ECO:0000313" key="3">
    <source>
        <dbReference type="Proteomes" id="UP000035680"/>
    </source>
</evidence>
<dbReference type="Pfam" id="PF00188">
    <property type="entry name" value="CAP"/>
    <property type="match status" value="1"/>
</dbReference>
<sequence length="606" mass="71552">MLSTHYKIIFILFIFINLAYQLKLFPYQIKLKKSSSFFEYNGHSYTTMAEMVRKIIKEKDFKDINNICTYCAGFLKHGKFTRMKLQTCEGVKSFLYPFYKPTKYCITYPNSHAPNIYLCGYKVFTNFELALEYSLRNNFYIKFGEDVAQLLPAPKNFCVITVYDKLCYVKNWNSYHIWKTIWSNCNNNCYYYKKFAHTKKRYLDEINYYRKSVGNSALVLYIKLAILAQERADLMAKYGRLMSDRNKYYDELIASSEHGHGIYLMKILYDDAWSHNPNFNRISTKKREMARLLSSNQKHIGIGISKQVIPYLVNLSPTHYYIEYKGHKYNSVTLMAKKILKEKYIEHFEDVCLYNAGYIKKGKIFKTFGNTCDSILPFIYQHYSQTKIEVMYPNSHREDVYTCGNDVAYKFPAILDYALIKHCFIKFKPRGLKPMSPPANSCIYTLYGKKCHMKNSIPPSYWKKIWFNCNSDCYFSSNFVTTEKNYLREINYYRKFFKNNPLYWNMKLSGLAQNRANYMAKHKRLLADPNKKYDELIVYAPSANGIYLVKLLFDEAKSEYNNINKLSARKKEMARLLTSNQRYVGFGMAKNGNAVYICVKFTPMSM</sequence>
<dbReference type="WBParaSite" id="SVE_0884500.1">
    <property type="protein sequence ID" value="SVE_0884500.1"/>
    <property type="gene ID" value="SVE_0884500"/>
</dbReference>
<evidence type="ECO:0000313" key="4">
    <source>
        <dbReference type="WBParaSite" id="SVE_0884500.1"/>
    </source>
</evidence>
<proteinExistence type="predicted"/>
<dbReference type="InterPro" id="IPR014044">
    <property type="entry name" value="CAP_dom"/>
</dbReference>
<feature type="domain" description="SCP" evidence="1">
    <location>
        <begin position="487"/>
        <end position="598"/>
    </location>
</feature>
<organism evidence="3 4">
    <name type="scientific">Strongyloides venezuelensis</name>
    <name type="common">Threadworm</name>
    <dbReference type="NCBI Taxonomy" id="75913"/>
    <lineage>
        <taxon>Eukaryota</taxon>
        <taxon>Metazoa</taxon>
        <taxon>Ecdysozoa</taxon>
        <taxon>Nematoda</taxon>
        <taxon>Chromadorea</taxon>
        <taxon>Rhabditida</taxon>
        <taxon>Tylenchina</taxon>
        <taxon>Panagrolaimomorpha</taxon>
        <taxon>Strongyloidoidea</taxon>
        <taxon>Strongyloididae</taxon>
        <taxon>Strongyloides</taxon>
    </lineage>
</organism>
<dbReference type="SUPFAM" id="SSF55797">
    <property type="entry name" value="PR-1-like"/>
    <property type="match status" value="2"/>
</dbReference>
<feature type="domain" description="DUF7381" evidence="2">
    <location>
        <begin position="20"/>
        <end position="135"/>
    </location>
</feature>
<dbReference type="InterPro" id="IPR055805">
    <property type="entry name" value="DUF7381"/>
</dbReference>
<dbReference type="AlphaFoldDB" id="A0A0K0FIX3"/>